<dbReference type="SUPFAM" id="SSF63707">
    <property type="entry name" value="Ganglioside M2 (gm2) activator"/>
    <property type="match status" value="1"/>
</dbReference>
<keyword evidence="5" id="KW-1185">Reference proteome</keyword>
<evidence type="ECO:0000313" key="4">
    <source>
        <dbReference type="EMBL" id="WAR00324.1"/>
    </source>
</evidence>
<organism evidence="4 5">
    <name type="scientific">Mya arenaria</name>
    <name type="common">Soft-shell clam</name>
    <dbReference type="NCBI Taxonomy" id="6604"/>
    <lineage>
        <taxon>Eukaryota</taxon>
        <taxon>Metazoa</taxon>
        <taxon>Spiralia</taxon>
        <taxon>Lophotrochozoa</taxon>
        <taxon>Mollusca</taxon>
        <taxon>Bivalvia</taxon>
        <taxon>Autobranchia</taxon>
        <taxon>Heteroconchia</taxon>
        <taxon>Euheterodonta</taxon>
        <taxon>Imparidentia</taxon>
        <taxon>Neoheterodontei</taxon>
        <taxon>Myida</taxon>
        <taxon>Myoidea</taxon>
        <taxon>Myidae</taxon>
        <taxon>Mya</taxon>
    </lineage>
</organism>
<protein>
    <recommendedName>
        <fullName evidence="3">MD-2-related lipid-recognition domain-containing protein</fullName>
    </recommendedName>
</protein>
<name>A0ABY7DTB0_MYAAR</name>
<proteinExistence type="predicted"/>
<feature type="domain" description="MD-2-related lipid-recognition" evidence="3">
    <location>
        <begin position="20"/>
        <end position="188"/>
    </location>
</feature>
<dbReference type="InterPro" id="IPR028996">
    <property type="entry name" value="GM2-AP"/>
</dbReference>
<dbReference type="EMBL" id="CP111014">
    <property type="protein sequence ID" value="WAR00324.1"/>
    <property type="molecule type" value="Genomic_DNA"/>
</dbReference>
<feature type="signal peptide" evidence="2">
    <location>
        <begin position="1"/>
        <end position="16"/>
    </location>
</feature>
<dbReference type="PANTHER" id="PTHR17357">
    <property type="entry name" value="GM2 GANGLIOSIDE ACTIVATOR PROTEIN"/>
    <property type="match status" value="1"/>
</dbReference>
<dbReference type="InterPro" id="IPR036846">
    <property type="entry name" value="GM2-AP_sf"/>
</dbReference>
<keyword evidence="1 2" id="KW-0732">Signal</keyword>
<evidence type="ECO:0000256" key="1">
    <source>
        <dbReference type="ARBA" id="ARBA00022729"/>
    </source>
</evidence>
<gene>
    <name evidence="4" type="ORF">MAR_024696</name>
</gene>
<accession>A0ABY7DTB0</accession>
<evidence type="ECO:0000256" key="2">
    <source>
        <dbReference type="SAM" id="SignalP"/>
    </source>
</evidence>
<dbReference type="Proteomes" id="UP001164746">
    <property type="component" value="Chromosome 3"/>
</dbReference>
<reference evidence="4" key="1">
    <citation type="submission" date="2022-11" db="EMBL/GenBank/DDBJ databases">
        <title>Centuries of genome instability and evolution in soft-shell clam transmissible cancer (bioRxiv).</title>
        <authorList>
            <person name="Hart S.F.M."/>
            <person name="Yonemitsu M.A."/>
            <person name="Giersch R.M."/>
            <person name="Beal B.F."/>
            <person name="Arriagada G."/>
            <person name="Davis B.W."/>
            <person name="Ostrander E.A."/>
            <person name="Goff S.P."/>
            <person name="Metzger M.J."/>
        </authorList>
    </citation>
    <scope>NUCLEOTIDE SEQUENCE</scope>
    <source>
        <strain evidence="4">MELC-2E11</strain>
        <tissue evidence="4">Siphon/mantle</tissue>
    </source>
</reference>
<evidence type="ECO:0000259" key="3">
    <source>
        <dbReference type="SMART" id="SM00737"/>
    </source>
</evidence>
<dbReference type="SMART" id="SM00737">
    <property type="entry name" value="ML"/>
    <property type="match status" value="1"/>
</dbReference>
<dbReference type="Gene3D" id="2.70.220.10">
    <property type="entry name" value="Ganglioside GM2 activator"/>
    <property type="match status" value="1"/>
</dbReference>
<dbReference type="InterPro" id="IPR003172">
    <property type="entry name" value="ML_dom"/>
</dbReference>
<dbReference type="PANTHER" id="PTHR17357:SF0">
    <property type="entry name" value="GANGLIOSIDE GM2 ACTIVATOR"/>
    <property type="match status" value="1"/>
</dbReference>
<sequence length="261" mass="28401">MFKSIVIAACLVCARAAVEWSDCATKGSQTALTVNAIDFHPNPVIFPGELHVDLDMTVTQRMDQLFVDVELWKNTTFGESKIPCIGDTNIGTWYNIDACSILPRIRNGSSIVSADLGLQIDKIILTALGHEGNCPIQPENVTLHNEHITLQALPAELSLIATGDYRIVFKIKDDPASSDNIGCLEIKAGIRRKTDQALLQVPSECMSECYIEESMASLPAGWVARIHGSSTLPHVAMVMVARPGAGRDDVGHISNKEIEHI</sequence>
<feature type="chain" id="PRO_5045622709" description="MD-2-related lipid-recognition domain-containing protein" evidence="2">
    <location>
        <begin position="17"/>
        <end position="261"/>
    </location>
</feature>
<evidence type="ECO:0000313" key="5">
    <source>
        <dbReference type="Proteomes" id="UP001164746"/>
    </source>
</evidence>